<protein>
    <submittedName>
        <fullName evidence="2">Uncharacterized protein</fullName>
    </submittedName>
</protein>
<name>A0A6A5KHH3_9PLEO</name>
<organism evidence="2 3">
    <name type="scientific">Decorospora gaudefroyi</name>
    <dbReference type="NCBI Taxonomy" id="184978"/>
    <lineage>
        <taxon>Eukaryota</taxon>
        <taxon>Fungi</taxon>
        <taxon>Dikarya</taxon>
        <taxon>Ascomycota</taxon>
        <taxon>Pezizomycotina</taxon>
        <taxon>Dothideomycetes</taxon>
        <taxon>Pleosporomycetidae</taxon>
        <taxon>Pleosporales</taxon>
        <taxon>Pleosporineae</taxon>
        <taxon>Pleosporaceae</taxon>
        <taxon>Decorospora</taxon>
    </lineage>
</organism>
<accession>A0A6A5KHH3</accession>
<proteinExistence type="predicted"/>
<evidence type="ECO:0000313" key="2">
    <source>
        <dbReference type="EMBL" id="KAF1835187.1"/>
    </source>
</evidence>
<reference evidence="2" key="1">
    <citation type="submission" date="2020-01" db="EMBL/GenBank/DDBJ databases">
        <authorList>
            <consortium name="DOE Joint Genome Institute"/>
            <person name="Haridas S."/>
            <person name="Albert R."/>
            <person name="Binder M."/>
            <person name="Bloem J."/>
            <person name="Labutti K."/>
            <person name="Salamov A."/>
            <person name="Andreopoulos B."/>
            <person name="Baker S.E."/>
            <person name="Barry K."/>
            <person name="Bills G."/>
            <person name="Bluhm B.H."/>
            <person name="Cannon C."/>
            <person name="Castanera R."/>
            <person name="Culley D.E."/>
            <person name="Daum C."/>
            <person name="Ezra D."/>
            <person name="Gonzalez J.B."/>
            <person name="Henrissat B."/>
            <person name="Kuo A."/>
            <person name="Liang C."/>
            <person name="Lipzen A."/>
            <person name="Lutzoni F."/>
            <person name="Magnuson J."/>
            <person name="Mondo S."/>
            <person name="Nolan M."/>
            <person name="Ohm R."/>
            <person name="Pangilinan J."/>
            <person name="Park H.-J."/>
            <person name="Ramirez L."/>
            <person name="Alfaro M."/>
            <person name="Sun H."/>
            <person name="Tritt A."/>
            <person name="Yoshinaga Y."/>
            <person name="Zwiers L.-H."/>
            <person name="Turgeon B.G."/>
            <person name="Goodwin S.B."/>
            <person name="Spatafora J.W."/>
            <person name="Crous P.W."/>
            <person name="Grigoriev I.V."/>
        </authorList>
    </citation>
    <scope>NUCLEOTIDE SEQUENCE</scope>
    <source>
        <strain evidence="2">P77</strain>
    </source>
</reference>
<gene>
    <name evidence="2" type="ORF">BDW02DRAFT_300313</name>
</gene>
<dbReference type="EMBL" id="ML975291">
    <property type="protein sequence ID" value="KAF1835187.1"/>
    <property type="molecule type" value="Genomic_DNA"/>
</dbReference>
<evidence type="ECO:0000313" key="3">
    <source>
        <dbReference type="Proteomes" id="UP000800040"/>
    </source>
</evidence>
<sequence>MPFPLPCPYMQGRGGEHWPMHPLRCLGPAHASKFERKAPNHVLHRSEIGSPPPQQPPERRDTKRKKNTQGEEGQQLAHPPKSRPAGAERKSYAWWSLRRESMNKRNDDKETNIQSEIEQRSSWEEENKSMGYRQDAVRGRRSPATMFQMLILQDYLLRQ</sequence>
<keyword evidence="3" id="KW-1185">Reference proteome</keyword>
<dbReference type="Proteomes" id="UP000800040">
    <property type="component" value="Unassembled WGS sequence"/>
</dbReference>
<feature type="region of interest" description="Disordered" evidence="1">
    <location>
        <begin position="35"/>
        <end position="139"/>
    </location>
</feature>
<feature type="compositionally biased region" description="Basic and acidic residues" evidence="1">
    <location>
        <begin position="86"/>
        <end position="128"/>
    </location>
</feature>
<dbReference type="AlphaFoldDB" id="A0A6A5KHH3"/>
<evidence type="ECO:0000256" key="1">
    <source>
        <dbReference type="SAM" id="MobiDB-lite"/>
    </source>
</evidence>